<protein>
    <submittedName>
        <fullName evidence="2">Uncharacterized protein</fullName>
    </submittedName>
</protein>
<feature type="compositionally biased region" description="Gly residues" evidence="1">
    <location>
        <begin position="574"/>
        <end position="593"/>
    </location>
</feature>
<comment type="caution">
    <text evidence="2">The sequence shown here is derived from an EMBL/GenBank/DDBJ whole genome shotgun (WGS) entry which is preliminary data.</text>
</comment>
<keyword evidence="3" id="KW-1185">Reference proteome</keyword>
<sequence>MPDNWNILASLLGTPRPPEPAEVKQDDPQVESEPAEKEVAAETTPDAAETASPEQSEASDSSRSSLRSAHSAPSSESDSSEPDSSESDLDVLEALTAVQPPPKLPGFGIPDDEPSVTPAKAETASFASAEAEIKQRESQLSAGRSSRSSSETRQHTASGDTRSTERSSGRPPRRSGFADGLGVVSAEDDDDLLDEPFGFVDEDDDAEAEDDSPSATTSSPASRGERSTGRGDDKSKADSPSRGNRDDSPREAQPPRGRGRRGQRQRMSEDDLAGMSVGESTSSGPSREQDTAPADNDSRSRSRGRSRRGGGRDEENTSEERGRGGRGRSRDRDDDFGVTVVAKESSETPERDSDTTESPRRSRRGRGRGRGDSRRGERESSTQPAARTREPVLDDEDDSDVGFAADLFDDLDSVDTSDDFGVESGAARSSSRGDSDDEDGPRAGRRSRRGGRRRGRRGAGSAESGDTETAARASKPSDELPRSAFDDDLEDDDEIETIRRGQTAAESSDRGRKDDDSGQDRPRRGGRGRGRDRDSRDRDSRDRDSRSDVSAAGQDFPTWHTIVNAMVDKNLSGRRGGGGGGPRGGGSSGGGRGNTSNGSRGRRR</sequence>
<feature type="compositionally biased region" description="Acidic residues" evidence="1">
    <location>
        <begin position="486"/>
        <end position="495"/>
    </location>
</feature>
<dbReference type="Proteomes" id="UP001202961">
    <property type="component" value="Unassembled WGS sequence"/>
</dbReference>
<feature type="compositionally biased region" description="Low complexity" evidence="1">
    <location>
        <begin position="423"/>
        <end position="432"/>
    </location>
</feature>
<feature type="compositionally biased region" description="Low complexity" evidence="1">
    <location>
        <begin position="594"/>
        <end position="604"/>
    </location>
</feature>
<dbReference type="RefSeq" id="WP_250928138.1">
    <property type="nucleotide sequence ID" value="NZ_JAMQBK010000023.1"/>
</dbReference>
<feature type="compositionally biased region" description="Acidic residues" evidence="1">
    <location>
        <begin position="407"/>
        <end position="421"/>
    </location>
</feature>
<accession>A0ABT0U0T1</accession>
<proteinExistence type="predicted"/>
<name>A0ABT0U0T1_9BACT</name>
<organism evidence="2 3">
    <name type="scientific">Aporhodopirellula aestuarii</name>
    <dbReference type="NCBI Taxonomy" id="2950107"/>
    <lineage>
        <taxon>Bacteria</taxon>
        <taxon>Pseudomonadati</taxon>
        <taxon>Planctomycetota</taxon>
        <taxon>Planctomycetia</taxon>
        <taxon>Pirellulales</taxon>
        <taxon>Pirellulaceae</taxon>
        <taxon>Aporhodopirellula</taxon>
    </lineage>
</organism>
<feature type="compositionally biased region" description="Low complexity" evidence="1">
    <location>
        <begin position="119"/>
        <end position="130"/>
    </location>
</feature>
<reference evidence="2 3" key="1">
    <citation type="journal article" date="2022" name="Syst. Appl. Microbiol.">
        <title>Rhodopirellula aestuarii sp. nov., a novel member of the genus Rhodopirellula isolated from brackish sediments collected in the Tagus River estuary, Portugal.</title>
        <authorList>
            <person name="Vitorino I.R."/>
            <person name="Klimek D."/>
            <person name="Calusinska M."/>
            <person name="Lobo-da-Cunha A."/>
            <person name="Vasconcelos V."/>
            <person name="Lage O.M."/>
        </authorList>
    </citation>
    <scope>NUCLEOTIDE SEQUENCE [LARGE SCALE GENOMIC DNA]</scope>
    <source>
        <strain evidence="2 3">ICT_H3.1</strain>
    </source>
</reference>
<evidence type="ECO:0000313" key="3">
    <source>
        <dbReference type="Proteomes" id="UP001202961"/>
    </source>
</evidence>
<feature type="compositionally biased region" description="Basic and acidic residues" evidence="1">
    <location>
        <begin position="475"/>
        <end position="485"/>
    </location>
</feature>
<evidence type="ECO:0000313" key="2">
    <source>
        <dbReference type="EMBL" id="MCM2370467.1"/>
    </source>
</evidence>
<feature type="compositionally biased region" description="Basic and acidic residues" evidence="1">
    <location>
        <begin position="310"/>
        <end position="335"/>
    </location>
</feature>
<feature type="region of interest" description="Disordered" evidence="1">
    <location>
        <begin position="1"/>
        <end position="604"/>
    </location>
</feature>
<feature type="compositionally biased region" description="Basic and acidic residues" evidence="1">
    <location>
        <begin position="369"/>
        <end position="380"/>
    </location>
</feature>
<gene>
    <name evidence="2" type="ORF">NB063_07490</name>
</gene>
<feature type="compositionally biased region" description="Basic and acidic residues" evidence="1">
    <location>
        <begin position="223"/>
        <end position="250"/>
    </location>
</feature>
<feature type="compositionally biased region" description="Basic residues" evidence="1">
    <location>
        <begin position="443"/>
        <end position="457"/>
    </location>
</feature>
<feature type="compositionally biased region" description="Low complexity" evidence="1">
    <location>
        <begin position="213"/>
        <end position="222"/>
    </location>
</feature>
<feature type="compositionally biased region" description="Basic and acidic residues" evidence="1">
    <location>
        <begin position="507"/>
        <end position="547"/>
    </location>
</feature>
<dbReference type="EMBL" id="JAMQBK010000023">
    <property type="protein sequence ID" value="MCM2370467.1"/>
    <property type="molecule type" value="Genomic_DNA"/>
</dbReference>
<feature type="compositionally biased region" description="Acidic residues" evidence="1">
    <location>
        <begin position="186"/>
        <end position="212"/>
    </location>
</feature>
<feature type="compositionally biased region" description="Basic and acidic residues" evidence="1">
    <location>
        <begin position="344"/>
        <end position="360"/>
    </location>
</feature>
<feature type="compositionally biased region" description="Low complexity" evidence="1">
    <location>
        <begin position="41"/>
        <end position="77"/>
    </location>
</feature>
<feature type="compositionally biased region" description="Acidic residues" evidence="1">
    <location>
        <begin position="78"/>
        <end position="91"/>
    </location>
</feature>
<evidence type="ECO:0000256" key="1">
    <source>
        <dbReference type="SAM" id="MobiDB-lite"/>
    </source>
</evidence>